<gene>
    <name evidence="2" type="ORF">Talka_01011</name>
</gene>
<dbReference type="RefSeq" id="WP_143890045.1">
    <property type="nucleotide sequence ID" value="NZ_VJNB01000004.1"/>
</dbReference>
<sequence length="221" mass="22992">MAFRVRTGAVALALGAALLAGGAHAQALSLGEQFALRGYTGQAFGSVMADLMKVDSPLILTNQTSICSSLAGAMAAQLVAKGGHPSVVATAKPEEASAAVQGHANAPALALIYGGQASVEDNYAMVKAALQEAAKVNYTGPIFFHLRVWGAKLPERAAKEDAAVAAYLARKDNLYTATVNAQDGKALVHQVAVNAEGQKSARVLQEVAMHPRWLGLFRRSI</sequence>
<evidence type="ECO:0000313" key="2">
    <source>
        <dbReference type="EMBL" id="TSE20117.1"/>
    </source>
</evidence>
<protein>
    <submittedName>
        <fullName evidence="2">Uncharacterized protein</fullName>
    </submittedName>
</protein>
<comment type="caution">
    <text evidence="2">The sequence shown here is derived from an EMBL/GenBank/DDBJ whole genome shotgun (WGS) entry which is preliminary data.</text>
</comment>
<reference evidence="2 3" key="1">
    <citation type="submission" date="2019-07" db="EMBL/GenBank/DDBJ databases">
        <title>Tepidimonas alkaliphilus YIM 72238 draft genome.</title>
        <authorList>
            <person name="Da Costa M.S."/>
            <person name="Froufe H.J.C."/>
            <person name="Egas C."/>
            <person name="Albuquerque L."/>
        </authorList>
    </citation>
    <scope>NUCLEOTIDE SEQUENCE [LARGE SCALE GENOMIC DNA]</scope>
    <source>
        <strain evidence="2 3">YIM 72238</strain>
    </source>
</reference>
<proteinExistence type="predicted"/>
<keyword evidence="3" id="KW-1185">Reference proteome</keyword>
<evidence type="ECO:0000256" key="1">
    <source>
        <dbReference type="SAM" id="SignalP"/>
    </source>
</evidence>
<dbReference type="EMBL" id="VJNB01000004">
    <property type="protein sequence ID" value="TSE20117.1"/>
    <property type="molecule type" value="Genomic_DNA"/>
</dbReference>
<accession>A0A554W964</accession>
<keyword evidence="1" id="KW-0732">Signal</keyword>
<feature type="signal peptide" evidence="1">
    <location>
        <begin position="1"/>
        <end position="25"/>
    </location>
</feature>
<feature type="chain" id="PRO_5021859195" evidence="1">
    <location>
        <begin position="26"/>
        <end position="221"/>
    </location>
</feature>
<dbReference type="Proteomes" id="UP000315736">
    <property type="component" value="Unassembled WGS sequence"/>
</dbReference>
<evidence type="ECO:0000313" key="3">
    <source>
        <dbReference type="Proteomes" id="UP000315736"/>
    </source>
</evidence>
<name>A0A554W964_9BURK</name>
<dbReference type="AlphaFoldDB" id="A0A554W964"/>
<dbReference type="OrthoDB" id="9152152at2"/>
<organism evidence="2 3">
    <name type="scientific">Tepidimonas alkaliphilus</name>
    <dbReference type="NCBI Taxonomy" id="2588942"/>
    <lineage>
        <taxon>Bacteria</taxon>
        <taxon>Pseudomonadati</taxon>
        <taxon>Pseudomonadota</taxon>
        <taxon>Betaproteobacteria</taxon>
        <taxon>Burkholderiales</taxon>
        <taxon>Tepidimonas</taxon>
    </lineage>
</organism>